<feature type="domain" description="Ysc84 actin-binding" evidence="2">
    <location>
        <begin position="89"/>
        <end position="145"/>
    </location>
</feature>
<evidence type="ECO:0000256" key="1">
    <source>
        <dbReference type="SAM" id="SignalP"/>
    </source>
</evidence>
<dbReference type="EMBL" id="QWEZ01000001">
    <property type="protein sequence ID" value="RRJ83828.1"/>
    <property type="molecule type" value="Genomic_DNA"/>
</dbReference>
<keyword evidence="1" id="KW-0732">Signal</keyword>
<dbReference type="Pfam" id="PF04366">
    <property type="entry name" value="Ysc84"/>
    <property type="match status" value="1"/>
</dbReference>
<evidence type="ECO:0000313" key="3">
    <source>
        <dbReference type="EMBL" id="RRJ83828.1"/>
    </source>
</evidence>
<accession>A0A3P3VPH8</accession>
<reference evidence="3 4" key="1">
    <citation type="submission" date="2018-08" db="EMBL/GenBank/DDBJ databases">
        <authorList>
            <person name="Khan S.A."/>
        </authorList>
    </citation>
    <scope>NUCLEOTIDE SEQUENCE [LARGE SCALE GENOMIC DNA]</scope>
    <source>
        <strain evidence="3 4">GTF-13</strain>
    </source>
</reference>
<dbReference type="InterPro" id="IPR007461">
    <property type="entry name" value="Ysc84_actin-binding"/>
</dbReference>
<gene>
    <name evidence="3" type="ORF">D0544_01545</name>
</gene>
<evidence type="ECO:0000313" key="4">
    <source>
        <dbReference type="Proteomes" id="UP000280792"/>
    </source>
</evidence>
<dbReference type="CDD" id="cd11524">
    <property type="entry name" value="SYLF"/>
    <property type="match status" value="1"/>
</dbReference>
<proteinExistence type="predicted"/>
<comment type="caution">
    <text evidence="3">The sequence shown here is derived from an EMBL/GenBank/DDBJ whole genome shotgun (WGS) entry which is preliminary data.</text>
</comment>
<evidence type="ECO:0000259" key="2">
    <source>
        <dbReference type="Pfam" id="PF04366"/>
    </source>
</evidence>
<name>A0A3P3VPH8_9GAMM</name>
<dbReference type="RefSeq" id="WP_125014173.1">
    <property type="nucleotide sequence ID" value="NZ_QWEZ01000001.1"/>
</dbReference>
<keyword evidence="4" id="KW-1185">Reference proteome</keyword>
<feature type="chain" id="PRO_5018268163" description="Ysc84 actin-binding domain-containing protein" evidence="1">
    <location>
        <begin position="23"/>
        <end position="195"/>
    </location>
</feature>
<feature type="signal peptide" evidence="1">
    <location>
        <begin position="1"/>
        <end position="22"/>
    </location>
</feature>
<dbReference type="AlphaFoldDB" id="A0A3P3VPH8"/>
<sequence>MNTFVRRSLLWLSLLLALPAFAAQKVEDYSETINNFKKIDQVRPFFSSAHGYAVFPTIGKGGMFIGGAYGKGQVYRGGKVVGVTSVTDLSIGFQLGGQAYSQVIFFKDQRAFDAFTQGNFEFGAKAGAIAVTSSANAQTSTGGGTSAGAATSAEAGGKQARADYYKGMLVFVLGKGGLMFEATVAGQKYSFEALK</sequence>
<reference evidence="3 4" key="2">
    <citation type="submission" date="2018-12" db="EMBL/GenBank/DDBJ databases">
        <title>Simiduia agarivorans gen. nov., sp. nov., a marine, agarolytic bacterium isolated from shallow coastal water from Keelung, Taiwan.</title>
        <authorList>
            <person name="Shieh W.Y."/>
        </authorList>
    </citation>
    <scope>NUCLEOTIDE SEQUENCE [LARGE SCALE GENOMIC DNA]</scope>
    <source>
        <strain evidence="3 4">GTF-13</strain>
    </source>
</reference>
<organism evidence="3 4">
    <name type="scientific">Aestuariirhabdus litorea</name>
    <dbReference type="NCBI Taxonomy" id="2528527"/>
    <lineage>
        <taxon>Bacteria</taxon>
        <taxon>Pseudomonadati</taxon>
        <taxon>Pseudomonadota</taxon>
        <taxon>Gammaproteobacteria</taxon>
        <taxon>Oceanospirillales</taxon>
        <taxon>Aestuariirhabdaceae</taxon>
        <taxon>Aestuariirhabdus</taxon>
    </lineage>
</organism>
<dbReference type="Proteomes" id="UP000280792">
    <property type="component" value="Unassembled WGS sequence"/>
</dbReference>
<protein>
    <recommendedName>
        <fullName evidence="2">Ysc84 actin-binding domain-containing protein</fullName>
    </recommendedName>
</protein>